<dbReference type="GeneID" id="35296279"/>
<dbReference type="KEGG" id="mcak:MCCS_21970"/>
<gene>
    <name evidence="1" type="ORF">MCCS_21970</name>
</gene>
<dbReference type="EMBL" id="CP021059">
    <property type="protein sequence ID" value="ARQ07785.1"/>
    <property type="molecule type" value="Genomic_DNA"/>
</dbReference>
<dbReference type="OrthoDB" id="2353879at2"/>
<name>A0A1W7ADV6_9STAP</name>
<dbReference type="AlphaFoldDB" id="A0A1W7ADV6"/>
<accession>A0A1W7ADV6</accession>
<organism evidence="1 2">
    <name type="scientific">Macrococcoides canis</name>
    <dbReference type="NCBI Taxonomy" id="1855823"/>
    <lineage>
        <taxon>Bacteria</taxon>
        <taxon>Bacillati</taxon>
        <taxon>Bacillota</taxon>
        <taxon>Bacilli</taxon>
        <taxon>Bacillales</taxon>
        <taxon>Staphylococcaceae</taxon>
        <taxon>Macrococcoides</taxon>
    </lineage>
</organism>
<dbReference type="STRING" id="1855823.MCCS_21970"/>
<keyword evidence="2" id="KW-1185">Reference proteome</keyword>
<dbReference type="RefSeq" id="WP_086043317.1">
    <property type="nucleotide sequence ID" value="NZ_CBCRZA010000016.1"/>
</dbReference>
<protein>
    <submittedName>
        <fullName evidence="1">Uncharacterized protein</fullName>
    </submittedName>
</protein>
<evidence type="ECO:0000313" key="2">
    <source>
        <dbReference type="Proteomes" id="UP000194154"/>
    </source>
</evidence>
<proteinExistence type="predicted"/>
<reference evidence="1 2" key="1">
    <citation type="journal article" date="2017" name="Int. J. Syst. Evol. Microbiol.">
        <title>Macrococcus canis sp. nov., a skin bacterium associated with infections in dogs.</title>
        <authorList>
            <person name="Gobeli Brawand S."/>
            <person name="Cotting K."/>
            <person name="Gomez-Sanz E."/>
            <person name="Collaud A."/>
            <person name="Thomann A."/>
            <person name="Brodard I."/>
            <person name="Rodriguez-Campos S."/>
            <person name="Strauss C."/>
            <person name="Perreten V."/>
        </authorList>
    </citation>
    <scope>NUCLEOTIDE SEQUENCE [LARGE SCALE GENOMIC DNA]</scope>
    <source>
        <strain evidence="1 2">KM45013</strain>
    </source>
</reference>
<sequence length="164" mass="19247">MTYEEMFERYNKMKRLSNDKDNIEALLKQYKAYEIPVRSIHQDDYHNDEEVDPQYIYKLFHISDKHALNKIIDAGYKDKGDDTYPTESELTYRSLIGRHNSGRGVSIVLESKDGKKVSNFKVYGQAQKLSELLLCYIPFETRTEDIQSSDFQYFLDCLDGNGFL</sequence>
<evidence type="ECO:0000313" key="1">
    <source>
        <dbReference type="EMBL" id="ARQ07785.1"/>
    </source>
</evidence>
<dbReference type="Proteomes" id="UP000194154">
    <property type="component" value="Chromosome"/>
</dbReference>